<evidence type="ECO:0000313" key="3">
    <source>
        <dbReference type="Proteomes" id="UP000309215"/>
    </source>
</evidence>
<accession>A0A4U1IHN8</accession>
<evidence type="ECO:0000256" key="1">
    <source>
        <dbReference type="SAM" id="MobiDB-lite"/>
    </source>
</evidence>
<dbReference type="AlphaFoldDB" id="A0A4U1IHN8"/>
<feature type="compositionally biased region" description="Low complexity" evidence="1">
    <location>
        <begin position="20"/>
        <end position="30"/>
    </location>
</feature>
<protein>
    <submittedName>
        <fullName evidence="2">Uncharacterized protein</fullName>
    </submittedName>
</protein>
<proteinExistence type="predicted"/>
<evidence type="ECO:0000313" key="2">
    <source>
        <dbReference type="EMBL" id="TKC93356.1"/>
    </source>
</evidence>
<dbReference type="Proteomes" id="UP000309215">
    <property type="component" value="Unassembled WGS sequence"/>
</dbReference>
<feature type="region of interest" description="Disordered" evidence="1">
    <location>
        <begin position="1"/>
        <end position="48"/>
    </location>
</feature>
<organism evidence="2 3">
    <name type="scientific">Polyangium fumosum</name>
    <dbReference type="NCBI Taxonomy" id="889272"/>
    <lineage>
        <taxon>Bacteria</taxon>
        <taxon>Pseudomonadati</taxon>
        <taxon>Myxococcota</taxon>
        <taxon>Polyangia</taxon>
        <taxon>Polyangiales</taxon>
        <taxon>Polyangiaceae</taxon>
        <taxon>Polyangium</taxon>
    </lineage>
</organism>
<dbReference type="EMBL" id="SSMQ01000122">
    <property type="protein sequence ID" value="TKC93356.1"/>
    <property type="molecule type" value="Genomic_DNA"/>
</dbReference>
<comment type="caution">
    <text evidence="2">The sequence shown here is derived from an EMBL/GenBank/DDBJ whole genome shotgun (WGS) entry which is preliminary data.</text>
</comment>
<sequence>MSGERATTRTLGGANAQAAPISTNPPSTIRPSPPGPQPVEPRRRHRTPIEEVNDVLRQLRIPELADVLLYAQRTLAARDAGPDPAVVSEILAAMSRLHPAYKNTQGVPLPILRGALARVPRAAFEAALLHADREGTLKLIPVPLLVPFIERQAGIQDPKRGLLYFCTALEARGRREP</sequence>
<reference evidence="2 3" key="1">
    <citation type="submission" date="2019-04" db="EMBL/GenBank/DDBJ databases">
        <authorList>
            <person name="Li Y."/>
            <person name="Wang J."/>
        </authorList>
    </citation>
    <scope>NUCLEOTIDE SEQUENCE [LARGE SCALE GENOMIC DNA]</scope>
    <source>
        <strain evidence="2 3">DSM 14668</strain>
    </source>
</reference>
<keyword evidence="3" id="KW-1185">Reference proteome</keyword>
<name>A0A4U1IHN8_9BACT</name>
<gene>
    <name evidence="2" type="ORF">E8A74_49515</name>
</gene>